<dbReference type="InterPro" id="IPR050640">
    <property type="entry name" value="Bact_2-comp_sensor_kinase"/>
</dbReference>
<evidence type="ECO:0000256" key="1">
    <source>
        <dbReference type="SAM" id="Coils"/>
    </source>
</evidence>
<comment type="caution">
    <text evidence="5">The sequence shown here is derived from an EMBL/GenBank/DDBJ whole genome shotgun (WGS) entry which is preliminary data.</text>
</comment>
<accession>A0A559KDU6</accession>
<feature type="transmembrane region" description="Helical" evidence="2">
    <location>
        <begin position="12"/>
        <end position="34"/>
    </location>
</feature>
<keyword evidence="1" id="KW-0175">Coiled coil</keyword>
<name>A0A559KDU6_9BACL</name>
<dbReference type="SUPFAM" id="SSF55874">
    <property type="entry name" value="ATPase domain of HSP90 chaperone/DNA topoisomerase II/histidine kinase"/>
    <property type="match status" value="1"/>
</dbReference>
<dbReference type="PANTHER" id="PTHR34220">
    <property type="entry name" value="SENSOR HISTIDINE KINASE YPDA"/>
    <property type="match status" value="1"/>
</dbReference>
<dbReference type="Gene3D" id="3.30.565.10">
    <property type="entry name" value="Histidine kinase-like ATPase, C-terminal domain"/>
    <property type="match status" value="1"/>
</dbReference>
<feature type="domain" description="Histidine kinase/HSP90-like ATPase" evidence="3">
    <location>
        <begin position="471"/>
        <end position="566"/>
    </location>
</feature>
<dbReference type="AlphaFoldDB" id="A0A559KDU6"/>
<dbReference type="InterPro" id="IPR003594">
    <property type="entry name" value="HATPase_dom"/>
</dbReference>
<dbReference type="Proteomes" id="UP000317036">
    <property type="component" value="Unassembled WGS sequence"/>
</dbReference>
<reference evidence="5 6" key="1">
    <citation type="submission" date="2019-07" db="EMBL/GenBank/DDBJ databases">
        <authorList>
            <person name="Kim J."/>
        </authorList>
    </citation>
    <scope>NUCLEOTIDE SEQUENCE [LARGE SCALE GENOMIC DNA]</scope>
    <source>
        <strain evidence="5 6">JC52</strain>
    </source>
</reference>
<keyword evidence="2" id="KW-0812">Transmembrane</keyword>
<evidence type="ECO:0000259" key="4">
    <source>
        <dbReference type="Pfam" id="PF06580"/>
    </source>
</evidence>
<dbReference type="GO" id="GO:0016020">
    <property type="term" value="C:membrane"/>
    <property type="evidence" value="ECO:0007669"/>
    <property type="project" value="InterPro"/>
</dbReference>
<dbReference type="InterPro" id="IPR010559">
    <property type="entry name" value="Sig_transdc_His_kin_internal"/>
</dbReference>
<protein>
    <submittedName>
        <fullName evidence="5">Sensor histidine kinase</fullName>
    </submittedName>
</protein>
<dbReference type="EMBL" id="VNJI01000009">
    <property type="protein sequence ID" value="TVY10283.1"/>
    <property type="molecule type" value="Genomic_DNA"/>
</dbReference>
<dbReference type="RefSeq" id="WP_144845868.1">
    <property type="nucleotide sequence ID" value="NZ_VNJI01000009.1"/>
</dbReference>
<sequence>MRNLFKKVRIDRLYFGSFAVFITLLLLIFTWVSYSVTSRELASVTSSYQQELLNELNKQLDIQLKSIEQVSLTAALNIDRIGFDPLEKDPFELLRRRKDLLKMLSNISYSTTMIQSIYFYMDHPILTDAQGPVQFGDILQAKQEAWYSEVQNNDFAWIAKHTIQTNSGAVPVISFARKLYSNSGKYYGLLMLNVKGAEMESLIRGETDGRNRVLLDAGGKTIMSIGQPVLNEVEIGKSKTSINKSETIHLPEGEEALMVWSNSHSDWMLVEVTPWKNIVHGSVRLALILLSVGLSAIVIAAFITFLLSRQFTQPIRLLLSAMGGIPSHVRRMDLPQDYQNEFGSLFNGYRKQMERIEELLHSLKAQHKRQREAEIQALQAMINPHFLYNTLDQLNWLAIDSGQEKISKILSLMGKMFRIGLSNGETMITIPDEITHIECYLQIQNIRWGERLSFSIAIDDELKGLYIPRLTLQPFVENAIIHGFARRKSGEIRITGRLREQEVEFQICDNGVGLRRDWDKQKPRKTGGYGIRNVKERIEAYFGEPYGVQMSSSEGEGTRVTILVPKIENQQEVGERFHVENPNY</sequence>
<dbReference type="Pfam" id="PF02518">
    <property type="entry name" value="HATPase_c"/>
    <property type="match status" value="1"/>
</dbReference>
<evidence type="ECO:0000313" key="5">
    <source>
        <dbReference type="EMBL" id="TVY10283.1"/>
    </source>
</evidence>
<dbReference type="OrthoDB" id="2499756at2"/>
<keyword evidence="5" id="KW-0418">Kinase</keyword>
<evidence type="ECO:0000259" key="3">
    <source>
        <dbReference type="Pfam" id="PF02518"/>
    </source>
</evidence>
<evidence type="ECO:0000313" key="6">
    <source>
        <dbReference type="Proteomes" id="UP000317036"/>
    </source>
</evidence>
<gene>
    <name evidence="5" type="ORF">FPZ49_09485</name>
</gene>
<keyword evidence="2" id="KW-1133">Transmembrane helix</keyword>
<keyword evidence="6" id="KW-1185">Reference proteome</keyword>
<dbReference type="Pfam" id="PF06580">
    <property type="entry name" value="His_kinase"/>
    <property type="match status" value="1"/>
</dbReference>
<evidence type="ECO:0000256" key="2">
    <source>
        <dbReference type="SAM" id="Phobius"/>
    </source>
</evidence>
<dbReference type="InterPro" id="IPR036890">
    <property type="entry name" value="HATPase_C_sf"/>
</dbReference>
<keyword evidence="2" id="KW-0472">Membrane</keyword>
<keyword evidence="5" id="KW-0808">Transferase</keyword>
<proteinExistence type="predicted"/>
<dbReference type="Gene3D" id="6.10.340.10">
    <property type="match status" value="1"/>
</dbReference>
<dbReference type="PANTHER" id="PTHR34220:SF7">
    <property type="entry name" value="SENSOR HISTIDINE KINASE YPDA"/>
    <property type="match status" value="1"/>
</dbReference>
<feature type="domain" description="Signal transduction histidine kinase internal region" evidence="4">
    <location>
        <begin position="373"/>
        <end position="452"/>
    </location>
</feature>
<dbReference type="GO" id="GO:0000155">
    <property type="term" value="F:phosphorelay sensor kinase activity"/>
    <property type="evidence" value="ECO:0007669"/>
    <property type="project" value="InterPro"/>
</dbReference>
<organism evidence="5 6">
    <name type="scientific">Paenibacillus cremeus</name>
    <dbReference type="NCBI Taxonomy" id="2163881"/>
    <lineage>
        <taxon>Bacteria</taxon>
        <taxon>Bacillati</taxon>
        <taxon>Bacillota</taxon>
        <taxon>Bacilli</taxon>
        <taxon>Bacillales</taxon>
        <taxon>Paenibacillaceae</taxon>
        <taxon>Paenibacillus</taxon>
    </lineage>
</organism>
<feature type="coiled-coil region" evidence="1">
    <location>
        <begin position="346"/>
        <end position="373"/>
    </location>
</feature>
<feature type="transmembrane region" description="Helical" evidence="2">
    <location>
        <begin position="285"/>
        <end position="307"/>
    </location>
</feature>